<organism evidence="2 3">
    <name type="scientific">Antrihabitans stalactiti</name>
    <dbReference type="NCBI Taxonomy" id="2584121"/>
    <lineage>
        <taxon>Bacteria</taxon>
        <taxon>Bacillati</taxon>
        <taxon>Actinomycetota</taxon>
        <taxon>Actinomycetes</taxon>
        <taxon>Mycobacteriales</taxon>
        <taxon>Nocardiaceae</taxon>
        <taxon>Antrihabitans</taxon>
    </lineage>
</organism>
<evidence type="ECO:0000313" key="3">
    <source>
        <dbReference type="Proteomes" id="UP000535543"/>
    </source>
</evidence>
<dbReference type="InterPro" id="IPR039248">
    <property type="entry name" value="Ptase_RsbX"/>
</dbReference>
<gene>
    <name evidence="2" type="ORF">FGL95_10460</name>
</gene>
<dbReference type="Proteomes" id="UP000535543">
    <property type="component" value="Unassembled WGS sequence"/>
</dbReference>
<dbReference type="SMART" id="SM00331">
    <property type="entry name" value="PP2C_SIG"/>
    <property type="match status" value="1"/>
</dbReference>
<dbReference type="Pfam" id="PF07228">
    <property type="entry name" value="SpoIIE"/>
    <property type="match status" value="1"/>
</dbReference>
<dbReference type="PANTHER" id="PTHR35801">
    <property type="entry name" value="PHOSPHOSERINE PHOSPHATASE RSBX"/>
    <property type="match status" value="1"/>
</dbReference>
<reference evidence="2 3" key="1">
    <citation type="submission" date="2019-05" db="EMBL/GenBank/DDBJ databases">
        <authorList>
            <person name="Lee S.D."/>
        </authorList>
    </citation>
    <scope>NUCLEOTIDE SEQUENCE [LARGE SCALE GENOMIC DNA]</scope>
    <source>
        <strain evidence="2 3">YC2-7</strain>
    </source>
</reference>
<evidence type="ECO:0000259" key="1">
    <source>
        <dbReference type="SMART" id="SM00331"/>
    </source>
</evidence>
<dbReference type="InterPro" id="IPR001932">
    <property type="entry name" value="PPM-type_phosphatase-like_dom"/>
</dbReference>
<dbReference type="RefSeq" id="WP_169586345.1">
    <property type="nucleotide sequence ID" value="NZ_VCQU01000003.1"/>
</dbReference>
<evidence type="ECO:0000313" key="2">
    <source>
        <dbReference type="EMBL" id="NMN95452.1"/>
    </source>
</evidence>
<dbReference type="AlphaFoldDB" id="A0A848KFG2"/>
<dbReference type="Gene3D" id="3.60.40.10">
    <property type="entry name" value="PPM-type phosphatase domain"/>
    <property type="match status" value="1"/>
</dbReference>
<dbReference type="EMBL" id="VCQU01000003">
    <property type="protein sequence ID" value="NMN95452.1"/>
    <property type="molecule type" value="Genomic_DNA"/>
</dbReference>
<reference evidence="2 3" key="2">
    <citation type="submission" date="2020-06" db="EMBL/GenBank/DDBJ databases">
        <title>Antribacter stalactiti gen. nov., sp. nov., a new member of the family Nacardiaceae isolated from a cave.</title>
        <authorList>
            <person name="Kim I.S."/>
        </authorList>
    </citation>
    <scope>NUCLEOTIDE SEQUENCE [LARGE SCALE GENOMIC DNA]</scope>
    <source>
        <strain evidence="2 3">YC2-7</strain>
    </source>
</reference>
<keyword evidence="3" id="KW-1185">Reference proteome</keyword>
<feature type="domain" description="PPM-type phosphatase" evidence="1">
    <location>
        <begin position="9"/>
        <end position="203"/>
    </location>
</feature>
<accession>A0A848KFG2</accession>
<proteinExistence type="predicted"/>
<dbReference type="SUPFAM" id="SSF81606">
    <property type="entry name" value="PP2C-like"/>
    <property type="match status" value="1"/>
</dbReference>
<protein>
    <submittedName>
        <fullName evidence="2">Stage II sporulation protein M</fullName>
    </submittedName>
</protein>
<sequence>MREGGRIGPLEWAVAGRPLPGEDVSGDAWVACDTGGSSALFAVIDGLGHGADAAVAAQRAVAVITDNSGEPVDVLMLLCHEALTDTRGAAISLSIIRFDDPVLHWASIGNVSSSLVAIAPGGLETRAAALLTGGIVGYRMPSIVVPPAVPIKTGDLLIMASDGISGEHVDAVDPTKSEELIAAEILARRARSTDDAVALVARYRGTAA</sequence>
<name>A0A848KFG2_9NOCA</name>
<dbReference type="InterPro" id="IPR036457">
    <property type="entry name" value="PPM-type-like_dom_sf"/>
</dbReference>
<dbReference type="PANTHER" id="PTHR35801:SF1">
    <property type="entry name" value="PHOSPHOSERINE PHOSPHATASE RSBX"/>
    <property type="match status" value="1"/>
</dbReference>
<comment type="caution">
    <text evidence="2">The sequence shown here is derived from an EMBL/GenBank/DDBJ whole genome shotgun (WGS) entry which is preliminary data.</text>
</comment>